<evidence type="ECO:0000313" key="5">
    <source>
        <dbReference type="Proteomes" id="UP000027601"/>
    </source>
</evidence>
<dbReference type="PANTHER" id="PTHR33055:SF3">
    <property type="entry name" value="PUTATIVE TRANSPOSASE FOR IS117-RELATED"/>
    <property type="match status" value="1"/>
</dbReference>
<dbReference type="NCBIfam" id="NF033542">
    <property type="entry name" value="transpos_IS110"/>
    <property type="match status" value="1"/>
</dbReference>
<accession>A0A069D0T8</accession>
<name>A0A069D0T8_9BACE</name>
<evidence type="ECO:0000256" key="1">
    <source>
        <dbReference type="SAM" id="Coils"/>
    </source>
</evidence>
<dbReference type="GO" id="GO:0006313">
    <property type="term" value="P:DNA transposition"/>
    <property type="evidence" value="ECO:0007669"/>
    <property type="project" value="InterPro"/>
</dbReference>
<comment type="caution">
    <text evidence="4">The sequence shown here is derived from an EMBL/GenBank/DDBJ whole genome shotgun (WGS) entry which is preliminary data.</text>
</comment>
<dbReference type="PANTHER" id="PTHR33055">
    <property type="entry name" value="TRANSPOSASE FOR INSERTION SEQUENCE ELEMENT IS1111A"/>
    <property type="match status" value="1"/>
</dbReference>
<sequence>MFKCLSKLNFKSFFTMKDFYFIGIDVSKKHLDCCLLFNSSVVRQDVISNHQKSIENYLSILCSEENIDIEQIVICAEYTGLYIYPLVIACQNNSYKLWLEDPTQIKYSSGLQRGKNDAIDAKRIALYASRYIDRIKIYKKPSVGIESIKLLSAELNMLCVDKAKYQAQISDQKEYMPNDMYKIKSKRLTLLIKELDKAINEIENEIENIVKNDVLLSRQMELLLSIEGVGKKTSLKMILETQAFTKFTDSRKFCCHAGVAPFSYVSGSSQHSKNKVSQRANKSIKTLLHLAALSAIQKKNSELRVYYERKIADGKNKMSVLNAIRAKLIYRIFAVIKNDQSYDLNHISQYTN</sequence>
<dbReference type="GO" id="GO:0004803">
    <property type="term" value="F:transposase activity"/>
    <property type="evidence" value="ECO:0007669"/>
    <property type="project" value="InterPro"/>
</dbReference>
<keyword evidence="1" id="KW-0175">Coiled coil</keyword>
<reference evidence="4 5" key="1">
    <citation type="journal article" date="2015" name="Microbes Environ.">
        <title>Distribution and evolution of nitrogen fixation genes in the phylum bacteroidetes.</title>
        <authorList>
            <person name="Inoue J."/>
            <person name="Oshima K."/>
            <person name="Suda W."/>
            <person name="Sakamoto M."/>
            <person name="Iino T."/>
            <person name="Noda S."/>
            <person name="Hongoh Y."/>
            <person name="Hattori M."/>
            <person name="Ohkuma M."/>
        </authorList>
    </citation>
    <scope>NUCLEOTIDE SEQUENCE [LARGE SCALE GENOMIC DNA]</scope>
    <source>
        <strain evidence="4 5">JCM 15093</strain>
    </source>
</reference>
<feature type="domain" description="Transposase IS110-like N-terminal" evidence="2">
    <location>
        <begin position="22"/>
        <end position="167"/>
    </location>
</feature>
<proteinExistence type="predicted"/>
<dbReference type="STRING" id="1121097.GCA_000428125_00100"/>
<dbReference type="Pfam" id="PF02371">
    <property type="entry name" value="Transposase_20"/>
    <property type="match status" value="1"/>
</dbReference>
<dbReference type="GO" id="GO:0003677">
    <property type="term" value="F:DNA binding"/>
    <property type="evidence" value="ECO:0007669"/>
    <property type="project" value="InterPro"/>
</dbReference>
<feature type="coiled-coil region" evidence="1">
    <location>
        <begin position="185"/>
        <end position="212"/>
    </location>
</feature>
<evidence type="ECO:0000259" key="3">
    <source>
        <dbReference type="Pfam" id="PF02371"/>
    </source>
</evidence>
<keyword evidence="5" id="KW-1185">Reference proteome</keyword>
<dbReference type="InterPro" id="IPR047650">
    <property type="entry name" value="Transpos_IS110"/>
</dbReference>
<dbReference type="Proteomes" id="UP000027601">
    <property type="component" value="Unassembled WGS sequence"/>
</dbReference>
<dbReference type="InterPro" id="IPR002525">
    <property type="entry name" value="Transp_IS110-like_N"/>
</dbReference>
<evidence type="ECO:0000313" key="4">
    <source>
        <dbReference type="EMBL" id="GAK35985.1"/>
    </source>
</evidence>
<protein>
    <submittedName>
        <fullName evidence="4">Transposase</fullName>
    </submittedName>
</protein>
<organism evidence="4 5">
    <name type="scientific">Bacteroides graminisolvens DSM 19988 = JCM 15093</name>
    <dbReference type="NCBI Taxonomy" id="1121097"/>
    <lineage>
        <taxon>Bacteria</taxon>
        <taxon>Pseudomonadati</taxon>
        <taxon>Bacteroidota</taxon>
        <taxon>Bacteroidia</taxon>
        <taxon>Bacteroidales</taxon>
        <taxon>Bacteroidaceae</taxon>
        <taxon>Bacteroides</taxon>
    </lineage>
</organism>
<gene>
    <name evidence="4" type="ORF">JCM15093_1118</name>
</gene>
<dbReference type="AlphaFoldDB" id="A0A069D0T8"/>
<evidence type="ECO:0000259" key="2">
    <source>
        <dbReference type="Pfam" id="PF01548"/>
    </source>
</evidence>
<dbReference type="EMBL" id="BAJS01000004">
    <property type="protein sequence ID" value="GAK35985.1"/>
    <property type="molecule type" value="Genomic_DNA"/>
</dbReference>
<dbReference type="Pfam" id="PF01548">
    <property type="entry name" value="DEDD_Tnp_IS110"/>
    <property type="match status" value="1"/>
</dbReference>
<dbReference type="InterPro" id="IPR003346">
    <property type="entry name" value="Transposase_20"/>
</dbReference>
<dbReference type="eggNOG" id="COG3547">
    <property type="taxonomic scope" value="Bacteria"/>
</dbReference>
<feature type="domain" description="Transposase IS116/IS110/IS902 C-terminal" evidence="3">
    <location>
        <begin position="221"/>
        <end position="308"/>
    </location>
</feature>